<organism evidence="2 3">
    <name type="scientific">Anaeroselena agilis</name>
    <dbReference type="NCBI Taxonomy" id="3063788"/>
    <lineage>
        <taxon>Bacteria</taxon>
        <taxon>Bacillati</taxon>
        <taxon>Bacillota</taxon>
        <taxon>Negativicutes</taxon>
        <taxon>Acetonemataceae</taxon>
        <taxon>Anaeroselena</taxon>
    </lineage>
</organism>
<dbReference type="EMBL" id="JAUOZS010000002">
    <property type="protein sequence ID" value="MDT8904010.1"/>
    <property type="molecule type" value="Genomic_DNA"/>
</dbReference>
<dbReference type="SUPFAM" id="SSF55724">
    <property type="entry name" value="Mog1p/PsbP-like"/>
    <property type="match status" value="1"/>
</dbReference>
<accession>A0ABU3P4S0</accession>
<dbReference type="Proteomes" id="UP001254848">
    <property type="component" value="Unassembled WGS sequence"/>
</dbReference>
<feature type="chain" id="PRO_5045056852" evidence="1">
    <location>
        <begin position="20"/>
        <end position="188"/>
    </location>
</feature>
<reference evidence="2 3" key="1">
    <citation type="submission" date="2023-07" db="EMBL/GenBank/DDBJ databases">
        <title>The novel representative of Negativicutes class, Anaeroselena agilis gen. nov. sp. nov.</title>
        <authorList>
            <person name="Prokofeva M.I."/>
            <person name="Elcheninov A.G."/>
            <person name="Klyukina A."/>
            <person name="Kublanov I.V."/>
            <person name="Frolov E.N."/>
            <person name="Podosokorskaya O.A."/>
        </authorList>
    </citation>
    <scope>NUCLEOTIDE SEQUENCE [LARGE SCALE GENOMIC DNA]</scope>
    <source>
        <strain evidence="2 3">4137-cl</strain>
    </source>
</reference>
<dbReference type="InterPro" id="IPR016123">
    <property type="entry name" value="Mog1/PsbP_a/b/a-sand"/>
</dbReference>
<name>A0ABU3P4S0_9FIRM</name>
<dbReference type="RefSeq" id="WP_413782571.1">
    <property type="nucleotide sequence ID" value="NZ_JAUOZS010000002.1"/>
</dbReference>
<feature type="signal peptide" evidence="1">
    <location>
        <begin position="1"/>
        <end position="19"/>
    </location>
</feature>
<proteinExistence type="predicted"/>
<evidence type="ECO:0000313" key="3">
    <source>
        <dbReference type="Proteomes" id="UP001254848"/>
    </source>
</evidence>
<evidence type="ECO:0000256" key="1">
    <source>
        <dbReference type="SAM" id="SignalP"/>
    </source>
</evidence>
<comment type="caution">
    <text evidence="2">The sequence shown here is derived from an EMBL/GenBank/DDBJ whole genome shotgun (WGS) entry which is preliminary data.</text>
</comment>
<dbReference type="Pfam" id="PF08786">
    <property type="entry name" value="DcrB"/>
    <property type="match status" value="1"/>
</dbReference>
<evidence type="ECO:0000313" key="2">
    <source>
        <dbReference type="EMBL" id="MDT8904010.1"/>
    </source>
</evidence>
<gene>
    <name evidence="2" type="ORF">Q4T40_22480</name>
</gene>
<dbReference type="InterPro" id="IPR014894">
    <property type="entry name" value="DcrB/EagT6"/>
</dbReference>
<sequence length="188" mass="20316">MSIKRLFIALALFVAAVGAALYLTAPAKQDGGAARDGYAVYENETYGLKAEYPAAWRTLEDVPGVAVVFHSPPESAEDKYNDNVNIIVEDVSGKPGTTAEAYVERGVAGLRASLDDFRLLGNKPGAVSGRPARLLEYTGRRGEFRLHFLQAVTVVGGNAYLVTYVAEEDKYAQFLPLAKRIFASVAIK</sequence>
<keyword evidence="1" id="KW-0732">Signal</keyword>
<protein>
    <submittedName>
        <fullName evidence="2">DcrB-related protein</fullName>
    </submittedName>
</protein>
<dbReference type="Gene3D" id="3.40.1000.10">
    <property type="entry name" value="Mog1/PsbP, alpha/beta/alpha sandwich"/>
    <property type="match status" value="1"/>
</dbReference>
<keyword evidence="3" id="KW-1185">Reference proteome</keyword>